<dbReference type="GO" id="GO:0016491">
    <property type="term" value="F:oxidoreductase activity"/>
    <property type="evidence" value="ECO:0007669"/>
    <property type="project" value="UniProtKB-KW"/>
</dbReference>
<dbReference type="InterPro" id="IPR002938">
    <property type="entry name" value="FAD-bd"/>
</dbReference>
<dbReference type="PRINTS" id="PR00420">
    <property type="entry name" value="RNGMNOXGNASE"/>
</dbReference>
<dbReference type="EC" id="1.-.-.-" evidence="2"/>
<dbReference type="Proteomes" id="UP001595816">
    <property type="component" value="Unassembled WGS sequence"/>
</dbReference>
<dbReference type="RefSeq" id="WP_253750324.1">
    <property type="nucleotide sequence ID" value="NZ_JAMZDZ010000001.1"/>
</dbReference>
<keyword evidence="2" id="KW-0560">Oxidoreductase</keyword>
<reference evidence="3" key="1">
    <citation type="journal article" date="2019" name="Int. J. Syst. Evol. Microbiol.">
        <title>The Global Catalogue of Microorganisms (GCM) 10K type strain sequencing project: providing services to taxonomists for standard genome sequencing and annotation.</title>
        <authorList>
            <consortium name="The Broad Institute Genomics Platform"/>
            <consortium name="The Broad Institute Genome Sequencing Center for Infectious Disease"/>
            <person name="Wu L."/>
            <person name="Ma J."/>
        </authorList>
    </citation>
    <scope>NUCLEOTIDE SEQUENCE [LARGE SCALE GENOMIC DNA]</scope>
    <source>
        <strain evidence="3">CGMCC 4.7289</strain>
    </source>
</reference>
<protein>
    <submittedName>
        <fullName evidence="2">NAD(P)/FAD-dependent oxidoreductase</fullName>
        <ecNumber evidence="2">1.-.-.-</ecNumber>
    </submittedName>
</protein>
<gene>
    <name evidence="2" type="ORF">ACFOZ4_24500</name>
</gene>
<sequence length="413" mass="43428">MKYDVVVVGTRVAGAATALLLARQGVRVLAVDRARAGSDTLSTHQIQLPGGARLRRWGLLDQVAATGCPPASSMRFDSGYAVLSGAYPEVDGVGAVYSPRRTLLDVLLQEAAAEAGATLRDGFVVAGLRTGRDGRVTGIRGAAKGGVAEDIEADLVIGADGKHSTVAQAVGAATYLDRGATAAACYAYFEGLPVTGGEVYVRPDRMVGLWPTNDGLTIVFLSVPAARFAAMRTDLDTAFRELVGGVADLGPRLAAATQAERLRATPDLPNRFRTPHGPGWALVGDAGVVMDPCTGLGIGHALHDAELFSEAVLTGDLSHAHQVRDAYRRPVFDLTTRLAAHRPDRTGAVLFPAIARDPRLVTEFLGVLTGITPPDRFFRPGRLRRIVGWRGLGRLALARGHAPAHAGAAAFSR</sequence>
<organism evidence="2 3">
    <name type="scientific">Hamadaea flava</name>
    <dbReference type="NCBI Taxonomy" id="1742688"/>
    <lineage>
        <taxon>Bacteria</taxon>
        <taxon>Bacillati</taxon>
        <taxon>Actinomycetota</taxon>
        <taxon>Actinomycetes</taxon>
        <taxon>Micromonosporales</taxon>
        <taxon>Micromonosporaceae</taxon>
        <taxon>Hamadaea</taxon>
    </lineage>
</organism>
<dbReference type="PANTHER" id="PTHR42685:SF22">
    <property type="entry name" value="CONDITIONED MEDIUM FACTOR RECEPTOR 1"/>
    <property type="match status" value="1"/>
</dbReference>
<dbReference type="InterPro" id="IPR050407">
    <property type="entry name" value="Geranylgeranyl_reductase"/>
</dbReference>
<dbReference type="InterPro" id="IPR036188">
    <property type="entry name" value="FAD/NAD-bd_sf"/>
</dbReference>
<evidence type="ECO:0000313" key="2">
    <source>
        <dbReference type="EMBL" id="MFC4133785.1"/>
    </source>
</evidence>
<accession>A0ABV8LRW3</accession>
<dbReference type="EMBL" id="JBHSAY010000013">
    <property type="protein sequence ID" value="MFC4133785.1"/>
    <property type="molecule type" value="Genomic_DNA"/>
</dbReference>
<dbReference type="Gene3D" id="3.50.50.60">
    <property type="entry name" value="FAD/NAD(P)-binding domain"/>
    <property type="match status" value="1"/>
</dbReference>
<keyword evidence="3" id="KW-1185">Reference proteome</keyword>
<evidence type="ECO:0000313" key="3">
    <source>
        <dbReference type="Proteomes" id="UP001595816"/>
    </source>
</evidence>
<name>A0ABV8LRW3_9ACTN</name>
<dbReference type="Pfam" id="PF01494">
    <property type="entry name" value="FAD_binding_3"/>
    <property type="match status" value="1"/>
</dbReference>
<comment type="caution">
    <text evidence="2">The sequence shown here is derived from an EMBL/GenBank/DDBJ whole genome shotgun (WGS) entry which is preliminary data.</text>
</comment>
<dbReference type="SUPFAM" id="SSF51905">
    <property type="entry name" value="FAD/NAD(P)-binding domain"/>
    <property type="match status" value="1"/>
</dbReference>
<evidence type="ECO:0000259" key="1">
    <source>
        <dbReference type="Pfam" id="PF01494"/>
    </source>
</evidence>
<dbReference type="PANTHER" id="PTHR42685">
    <property type="entry name" value="GERANYLGERANYL DIPHOSPHATE REDUCTASE"/>
    <property type="match status" value="1"/>
</dbReference>
<feature type="domain" description="FAD-binding" evidence="1">
    <location>
        <begin position="2"/>
        <end position="305"/>
    </location>
</feature>
<proteinExistence type="predicted"/>